<keyword evidence="4" id="KW-0732">Signal</keyword>
<evidence type="ECO:0000256" key="1">
    <source>
        <dbReference type="ARBA" id="ARBA00022485"/>
    </source>
</evidence>
<accession>A0A429GY91</accession>
<dbReference type="PANTHER" id="PTHR43742">
    <property type="entry name" value="TRIMETHYLAMINE-N-OXIDE REDUCTASE"/>
    <property type="match status" value="1"/>
</dbReference>
<dbReference type="PANTHER" id="PTHR43742:SF9">
    <property type="entry name" value="TETRATHIONATE REDUCTASE SUBUNIT A"/>
    <property type="match status" value="1"/>
</dbReference>
<dbReference type="EMBL" id="RCOS01000010">
    <property type="protein sequence ID" value="RSN78732.1"/>
    <property type="molecule type" value="Genomic_DNA"/>
</dbReference>
<keyword evidence="3" id="KW-0479">Metal-binding</keyword>
<gene>
    <name evidence="7" type="ORF">D6D85_00555</name>
</gene>
<dbReference type="InterPro" id="IPR050612">
    <property type="entry name" value="Prok_Mopterin_Oxidored"/>
</dbReference>
<dbReference type="Gene3D" id="3.40.228.10">
    <property type="entry name" value="Dimethylsulfoxide Reductase, domain 2"/>
    <property type="match status" value="1"/>
</dbReference>
<feature type="domain" description="Molybdopterin oxidoreductase" evidence="6">
    <location>
        <begin position="112"/>
        <end position="553"/>
    </location>
</feature>
<keyword evidence="1" id="KW-0411">Iron-sulfur</keyword>
<dbReference type="Proteomes" id="UP000277582">
    <property type="component" value="Unassembled WGS sequence"/>
</dbReference>
<keyword evidence="8" id="KW-1185">Reference proteome</keyword>
<dbReference type="Pfam" id="PF00384">
    <property type="entry name" value="Molybdopterin"/>
    <property type="match status" value="1"/>
</dbReference>
<proteinExistence type="predicted"/>
<evidence type="ECO:0000256" key="5">
    <source>
        <dbReference type="ARBA" id="ARBA00023002"/>
    </source>
</evidence>
<sequence length="837" mass="93729">MKQRISRRDFLKTTAFASLAIGNLALNDNLIWSINNRSRNNETITENAVQYNETRFSACTICVQFCPIKVRIPSDKSMPIIVEHNPAPGAEKYFAACGRPRVLFEMPNHPDRIRTPLIREGGRGDGKFRSTTWDEALDYVAENLKKYIDKPEQIAVFAHEGYEAGLIKEFFKGVIGTPNITDHADTCMAGNAQGKRFLFGTPIGPGGLYSDCLNACLIVLMGRDPISGMVSTPWAKSLSAGKGARIIAFDIKRPRIADLADEYILVAPGTDLAVVLAFMNVIINENLYNSNFLITYTNAPMLIYTDTMEPVKLSDHPIYSGKKTYLVYDRKDGKYKFKTDALDPQLEYSGEYEGRPVKTVFTLLKESVEKYTPKWAEEISGVPEEKIKEVARLLAAYAPQAFIPHGYKGARYRNEGMFYRVAGIVNALIGSYGAKGGIVWPRKASIPSPLTIMNVKTVKPSAKSIVEYWQKEGYPLALDGTASMLFIKSILEEKPYPIKAGIIYNQNLVSHIQGSSKAEEALKKLEFSVMFDVMWNETAPFVDVILPLPFFFEYTPPTLVQAAQTNIAQISLPMKVLDPPSGVDVRTPGQILYELARRLKPEVADSLKIIAENPEIIQRNQAEKLKIDFDELKTRGVVALYTEPLYKVPIPFATVTGEIELINIDMLSKFKDQLNKPSVVNPLPCWVPPYYMEDGKLGDDEFVAVDTFSPFITPNAFIRDSNLISQTMKWERMDGVYINYNRGVKLGLKDGDYVIIESLETGAKIRAKVYLSNEVHPHAITGIHGLNPGSYERGDVKFTYMTKTGINTNLLAPFKIVEYEGRAAQCDLKVRVRREVA</sequence>
<evidence type="ECO:0000256" key="4">
    <source>
        <dbReference type="ARBA" id="ARBA00022729"/>
    </source>
</evidence>
<dbReference type="AlphaFoldDB" id="A0A429GY91"/>
<evidence type="ECO:0000313" key="7">
    <source>
        <dbReference type="EMBL" id="RSN78732.1"/>
    </source>
</evidence>
<evidence type="ECO:0000259" key="6">
    <source>
        <dbReference type="Pfam" id="PF00384"/>
    </source>
</evidence>
<evidence type="ECO:0000313" key="8">
    <source>
        <dbReference type="Proteomes" id="UP000277582"/>
    </source>
</evidence>
<dbReference type="SUPFAM" id="SSF50692">
    <property type="entry name" value="ADC-like"/>
    <property type="match status" value="1"/>
</dbReference>
<dbReference type="GO" id="GO:0051539">
    <property type="term" value="F:4 iron, 4 sulfur cluster binding"/>
    <property type="evidence" value="ECO:0007669"/>
    <property type="project" value="UniProtKB-KW"/>
</dbReference>
<dbReference type="InterPro" id="IPR009010">
    <property type="entry name" value="Asp_de-COase-like_dom_sf"/>
</dbReference>
<dbReference type="SUPFAM" id="SSF53706">
    <property type="entry name" value="Formate dehydrogenase/DMSO reductase, domains 1-3"/>
    <property type="match status" value="1"/>
</dbReference>
<dbReference type="RefSeq" id="WP_125670084.1">
    <property type="nucleotide sequence ID" value="NZ_RCOS01000010.1"/>
</dbReference>
<keyword evidence="5" id="KW-0560">Oxidoreductase</keyword>
<protein>
    <submittedName>
        <fullName evidence="7">Dehydrogenase</fullName>
    </submittedName>
</protein>
<dbReference type="Gene3D" id="3.30.200.210">
    <property type="match status" value="1"/>
</dbReference>
<dbReference type="OrthoDB" id="23466at2157"/>
<dbReference type="GO" id="GO:0046872">
    <property type="term" value="F:metal ion binding"/>
    <property type="evidence" value="ECO:0007669"/>
    <property type="project" value="UniProtKB-KW"/>
</dbReference>
<dbReference type="Gene3D" id="2.40.40.20">
    <property type="match status" value="1"/>
</dbReference>
<comment type="caution">
    <text evidence="7">The sequence shown here is derived from an EMBL/GenBank/DDBJ whole genome shotgun (WGS) entry which is preliminary data.</text>
</comment>
<evidence type="ECO:0000256" key="2">
    <source>
        <dbReference type="ARBA" id="ARBA00022505"/>
    </source>
</evidence>
<keyword evidence="1" id="KW-0004">4Fe-4S</keyword>
<dbReference type="Gene3D" id="3.40.50.740">
    <property type="match status" value="1"/>
</dbReference>
<name>A0A429GY91_9CREN</name>
<evidence type="ECO:0000256" key="3">
    <source>
        <dbReference type="ARBA" id="ARBA00022723"/>
    </source>
</evidence>
<organism evidence="7 8">
    <name type="scientific">Candidatus Methanodesulfokora washburnensis</name>
    <dbReference type="NCBI Taxonomy" id="2478471"/>
    <lineage>
        <taxon>Archaea</taxon>
        <taxon>Thermoproteota</taxon>
        <taxon>Candidatus Korarchaeia</taxon>
        <taxon>Candidatus Korarchaeia incertae sedis</taxon>
        <taxon>Candidatus Methanodesulfokora</taxon>
    </lineage>
</organism>
<dbReference type="InterPro" id="IPR006656">
    <property type="entry name" value="Mopterin_OxRdtase"/>
</dbReference>
<keyword evidence="2" id="KW-0500">Molybdenum</keyword>
<keyword evidence="1" id="KW-0408">Iron</keyword>
<dbReference type="GO" id="GO:0016491">
    <property type="term" value="F:oxidoreductase activity"/>
    <property type="evidence" value="ECO:0007669"/>
    <property type="project" value="UniProtKB-KW"/>
</dbReference>
<reference evidence="7 8" key="1">
    <citation type="submission" date="2018-10" db="EMBL/GenBank/DDBJ databases">
        <title>Co-occurring genomic capacity for anaerobic methane metabolism and dissimilatory sulfite reduction discovered in the Korarchaeota.</title>
        <authorList>
            <person name="Mckay L.J."/>
            <person name="Dlakic M."/>
            <person name="Fields M.W."/>
            <person name="Delmont T.O."/>
            <person name="Eren A.M."/>
            <person name="Jay Z.J."/>
            <person name="Klingelsmith K.B."/>
            <person name="Rusch D.B."/>
            <person name="Inskeep W.P."/>
        </authorList>
    </citation>
    <scope>NUCLEOTIDE SEQUENCE [LARGE SCALE GENOMIC DNA]</scope>
    <source>
        <strain evidence="7 8">MDKW</strain>
    </source>
</reference>